<evidence type="ECO:0000313" key="2">
    <source>
        <dbReference type="Proteomes" id="UP000024332"/>
    </source>
</evidence>
<evidence type="ECO:0000313" key="1">
    <source>
        <dbReference type="EMBL" id="EZQ12267.1"/>
    </source>
</evidence>
<dbReference type="InterPro" id="IPR001920">
    <property type="entry name" value="Asp/Glu_race"/>
</dbReference>
<comment type="caution">
    <text evidence="1">The sequence shown here is derived from an EMBL/GenBank/DDBJ whole genome shotgun (WGS) entry which is preliminary data.</text>
</comment>
<keyword evidence="2" id="KW-1185">Reference proteome</keyword>
<sequence length="234" mass="26637">MHGGKNKVKRIGLIVVDNNGGSEYDFWKLSPKGVGIYTTRMKMRPSVSPGLHEPADMKLFRMELKEEINKLSDLVDVIVYQRTYGTHKNYNVIKEILEETGKPYVIAEHAALEYFKEMGVRRVWLFTPYGIERTEEEAKFLEENGLEVPGYTYLGLSNGLEYSNVEYKRIFIALIRNPIEADALYLHCTNLTTYKAIVGLRETLGIPVFSENSTSLLLALKKMGVKPTVRALLP</sequence>
<dbReference type="STRING" id="1160895.CM19_00020"/>
<proteinExistence type="predicted"/>
<reference evidence="1 2" key="1">
    <citation type="submission" date="2014-03" db="EMBL/GenBank/DDBJ databases">
        <title>Draft genome sequence of the novel thermoacidophilic archaea Acidianus copahuensis ALE1 strain, isolated from Copahue volcanic area in Neuquen Argentina.</title>
        <authorList>
            <person name="Urbieta M.S."/>
            <person name="Rascovan N."/>
            <person name="Castro C."/>
            <person name="Revale S."/>
            <person name="Giaveno M.A."/>
            <person name="Vazquez M.P."/>
            <person name="Donati E.R."/>
        </authorList>
    </citation>
    <scope>NUCLEOTIDE SEQUENCE [LARGE SCALE GENOMIC DNA]</scope>
    <source>
        <strain evidence="1 2">ALE1</strain>
    </source>
</reference>
<dbReference type="Gene3D" id="3.40.50.1860">
    <property type="match status" value="2"/>
</dbReference>
<dbReference type="Proteomes" id="UP000024332">
    <property type="component" value="Unassembled WGS sequence"/>
</dbReference>
<dbReference type="PANTHER" id="PTHR40267">
    <property type="entry name" value="BLR3294 PROTEIN"/>
    <property type="match status" value="1"/>
</dbReference>
<dbReference type="AlphaFoldDB" id="A0A031LV59"/>
<dbReference type="PANTHER" id="PTHR40267:SF1">
    <property type="entry name" value="BLR3294 PROTEIN"/>
    <property type="match status" value="1"/>
</dbReference>
<name>A0A031LV59_9CREN</name>
<gene>
    <name evidence="1" type="ORF">CM19_00020</name>
</gene>
<dbReference type="EMBL" id="JFZT01000001">
    <property type="protein sequence ID" value="EZQ12267.1"/>
    <property type="molecule type" value="Genomic_DNA"/>
</dbReference>
<accession>A0A031LV59</accession>
<dbReference type="GO" id="GO:0016855">
    <property type="term" value="F:racemase and epimerase activity, acting on amino acids and derivatives"/>
    <property type="evidence" value="ECO:0007669"/>
    <property type="project" value="InterPro"/>
</dbReference>
<organism evidence="1 2">
    <name type="scientific">Candidatus Acidianus copahuensis</name>
    <dbReference type="NCBI Taxonomy" id="1160895"/>
    <lineage>
        <taxon>Archaea</taxon>
        <taxon>Thermoproteota</taxon>
        <taxon>Thermoprotei</taxon>
        <taxon>Sulfolobales</taxon>
        <taxon>Sulfolobaceae</taxon>
        <taxon>Acidianus</taxon>
    </lineage>
</organism>
<dbReference type="Pfam" id="PF17645">
    <property type="entry name" value="Amdase"/>
    <property type="match status" value="1"/>
</dbReference>
<dbReference type="InterPro" id="IPR026286">
    <property type="entry name" value="MaiA/AMDase"/>
</dbReference>
<protein>
    <submittedName>
        <fullName evidence="1">Arylmalonate decarboxylase</fullName>
    </submittedName>
</protein>